<dbReference type="InterPro" id="IPR005122">
    <property type="entry name" value="Uracil-DNA_glycosylase-like"/>
</dbReference>
<dbReference type="Gene3D" id="3.40.470.10">
    <property type="entry name" value="Uracil-DNA glycosylase-like domain"/>
    <property type="match status" value="1"/>
</dbReference>
<dbReference type="GO" id="GO:0008263">
    <property type="term" value="F:pyrimidine-specific mismatch base pair DNA N-glycosylase activity"/>
    <property type="evidence" value="ECO:0007669"/>
    <property type="project" value="TreeGrafter"/>
</dbReference>
<name>A0A2J6RIC6_HYAVF</name>
<evidence type="ECO:0000313" key="7">
    <source>
        <dbReference type="Proteomes" id="UP000235786"/>
    </source>
</evidence>
<dbReference type="PANTHER" id="PTHR12159">
    <property type="entry name" value="G/T AND G/U MISMATCH-SPECIFIC DNA GLYCOSYLASE"/>
    <property type="match status" value="1"/>
</dbReference>
<dbReference type="AlphaFoldDB" id="A0A2J6RIC6"/>
<dbReference type="CDD" id="cd10028">
    <property type="entry name" value="UDG-F2_TDG_MUG"/>
    <property type="match status" value="1"/>
</dbReference>
<dbReference type="STRING" id="1149755.A0A2J6RIC6"/>
<keyword evidence="1" id="KW-0227">DNA damage</keyword>
<keyword evidence="2" id="KW-0378">Hydrolase</keyword>
<evidence type="ECO:0000256" key="4">
    <source>
        <dbReference type="SAM" id="MobiDB-lite"/>
    </source>
</evidence>
<organism evidence="6 7">
    <name type="scientific">Hyaloscypha variabilis (strain UAMH 11265 / GT02V1 / F)</name>
    <name type="common">Meliniomyces variabilis</name>
    <dbReference type="NCBI Taxonomy" id="1149755"/>
    <lineage>
        <taxon>Eukaryota</taxon>
        <taxon>Fungi</taxon>
        <taxon>Dikarya</taxon>
        <taxon>Ascomycota</taxon>
        <taxon>Pezizomycotina</taxon>
        <taxon>Leotiomycetes</taxon>
        <taxon>Helotiales</taxon>
        <taxon>Hyaloscyphaceae</taxon>
        <taxon>Hyaloscypha</taxon>
        <taxon>Hyaloscypha variabilis</taxon>
    </lineage>
</organism>
<dbReference type="GO" id="GO:0006285">
    <property type="term" value="P:base-excision repair, AP site formation"/>
    <property type="evidence" value="ECO:0007669"/>
    <property type="project" value="InterPro"/>
</dbReference>
<reference evidence="6 7" key="1">
    <citation type="submission" date="2016-04" db="EMBL/GenBank/DDBJ databases">
        <title>A degradative enzymes factory behind the ericoid mycorrhizal symbiosis.</title>
        <authorList>
            <consortium name="DOE Joint Genome Institute"/>
            <person name="Martino E."/>
            <person name="Morin E."/>
            <person name="Grelet G."/>
            <person name="Kuo A."/>
            <person name="Kohler A."/>
            <person name="Daghino S."/>
            <person name="Barry K."/>
            <person name="Choi C."/>
            <person name="Cichocki N."/>
            <person name="Clum A."/>
            <person name="Copeland A."/>
            <person name="Hainaut M."/>
            <person name="Haridas S."/>
            <person name="Labutti K."/>
            <person name="Lindquist E."/>
            <person name="Lipzen A."/>
            <person name="Khouja H.-R."/>
            <person name="Murat C."/>
            <person name="Ohm R."/>
            <person name="Olson A."/>
            <person name="Spatafora J."/>
            <person name="Veneault-Fourrey C."/>
            <person name="Henrissat B."/>
            <person name="Grigoriev I."/>
            <person name="Martin F."/>
            <person name="Perotto S."/>
        </authorList>
    </citation>
    <scope>NUCLEOTIDE SEQUENCE [LARGE SCALE GENOMIC DNA]</scope>
    <source>
        <strain evidence="6 7">F</strain>
    </source>
</reference>
<evidence type="ECO:0000256" key="2">
    <source>
        <dbReference type="ARBA" id="ARBA00022801"/>
    </source>
</evidence>
<sequence length="311" mass="34807">MEEELQEEDVNLLPSSDSVIPSFKGRLNLSSYAFSPKANPTPQNTAARRSPRVFKGEPDIEPPIPKTIKPESRDSSRTSTPKRKSSNLSPSPSPRKKSRSPSGYAPPSTYAHLPELQDVLAPNLICVFIGLNPGITTATSGHAYAHPSNLFWKLLHSSGCTDRRLHPSEDGTLPEKYELGNTNIVSRPTRNGSELSKGEMDASVLVLEEKIERCRPEAVCVVGKSIWESIWRTRRGKGIRKEEFRYGWQDEGERMGRTEEWEGARAFVASSTSGLAATLPVSEKERIWKELGVWVQERRKQRGIIKTEEEL</sequence>
<protein>
    <submittedName>
        <fullName evidence="6">DNA glycosylase</fullName>
    </submittedName>
</protein>
<keyword evidence="3" id="KW-0234">DNA repair</keyword>
<evidence type="ECO:0000313" key="6">
    <source>
        <dbReference type="EMBL" id="PMD38263.1"/>
    </source>
</evidence>
<dbReference type="OrthoDB" id="565731at2759"/>
<dbReference type="InterPro" id="IPR015637">
    <property type="entry name" value="MUG/TDG"/>
</dbReference>
<dbReference type="Proteomes" id="UP000235786">
    <property type="component" value="Unassembled WGS sequence"/>
</dbReference>
<evidence type="ECO:0000256" key="3">
    <source>
        <dbReference type="ARBA" id="ARBA00023204"/>
    </source>
</evidence>
<evidence type="ECO:0000256" key="1">
    <source>
        <dbReference type="ARBA" id="ARBA00022763"/>
    </source>
</evidence>
<feature type="compositionally biased region" description="Polar residues" evidence="4">
    <location>
        <begin position="28"/>
        <end position="47"/>
    </location>
</feature>
<dbReference type="GO" id="GO:0004844">
    <property type="term" value="F:uracil DNA N-glycosylase activity"/>
    <property type="evidence" value="ECO:0007669"/>
    <property type="project" value="TreeGrafter"/>
</dbReference>
<feature type="domain" description="Uracil-DNA glycosylase-like" evidence="5">
    <location>
        <begin position="120"/>
        <end position="291"/>
    </location>
</feature>
<gene>
    <name evidence="6" type="ORF">L207DRAFT_514179</name>
</gene>
<feature type="region of interest" description="Disordered" evidence="4">
    <location>
        <begin position="1"/>
        <end position="109"/>
    </location>
</feature>
<evidence type="ECO:0000259" key="5">
    <source>
        <dbReference type="Pfam" id="PF03167"/>
    </source>
</evidence>
<dbReference type="EMBL" id="KZ613948">
    <property type="protein sequence ID" value="PMD38263.1"/>
    <property type="molecule type" value="Genomic_DNA"/>
</dbReference>
<proteinExistence type="predicted"/>
<feature type="compositionally biased region" description="Acidic residues" evidence="4">
    <location>
        <begin position="1"/>
        <end position="10"/>
    </location>
</feature>
<dbReference type="PANTHER" id="PTHR12159:SF9">
    <property type="entry name" value="G_T MISMATCH-SPECIFIC THYMINE DNA GLYCOSYLASE"/>
    <property type="match status" value="1"/>
</dbReference>
<keyword evidence="7" id="KW-1185">Reference proteome</keyword>
<dbReference type="SUPFAM" id="SSF52141">
    <property type="entry name" value="Uracil-DNA glycosylase-like"/>
    <property type="match status" value="1"/>
</dbReference>
<dbReference type="Pfam" id="PF03167">
    <property type="entry name" value="UDG"/>
    <property type="match status" value="1"/>
</dbReference>
<accession>A0A2J6RIC6</accession>
<dbReference type="InterPro" id="IPR036895">
    <property type="entry name" value="Uracil-DNA_glycosylase-like_sf"/>
</dbReference>
<dbReference type="FunFam" id="3.40.470.10:FF:000010">
    <property type="entry name" value="G/U mismatch-specific DNA glycosylase"/>
    <property type="match status" value="1"/>
</dbReference>